<feature type="domain" description="SH3b1" evidence="6">
    <location>
        <begin position="168"/>
        <end position="220"/>
    </location>
</feature>
<sequence length="494" mass="56425">MLNKNIIFSISLMLSDTVSFAIEVPIYDFPLDNYSQNINDYLPENSNDYSTPLLSQKYQKTQLQQFYNHYYASDAQALSPWSEQMVKSVLPIMKTVELQVLEEFNNLNKAPNDRHYAENFKEQNAIWWNKIKHNMALDTIQASYFKEENRAIAVDNSFARALPDQAPDFYHISIPGQGFPFDNLQESAIWAGTPLYVFTTSKDKAWSLVLTPDAYFAWIKTNDLAYASPQFIKQWQQAAKKNLVAITKTETPIVDSKNNFRFTGYIGAVFPLAQQDESKTSILIPVKNEYNQAIIKTALISAQAATLMPLAASKENLVKILKQLKNRPYGWGSTFFFNDCSQEMKSIFAPFGIWLPRNSGAQGKLNSAIDLSQKNIDDRLETLKSQGHPLMTLIYIGGHVMLYVGNKQLDNQETEAISYQNVWGLTPKNRDKRYIIGQSAFLPLLKYFPENPDINSQANKSYFKLIYLDNLQKSESPQAFSKQFMTTTIEKPDP</sequence>
<dbReference type="Proteomes" id="UP000054725">
    <property type="component" value="Unassembled WGS sequence"/>
</dbReference>
<keyword evidence="2" id="KW-0645">Protease</keyword>
<evidence type="ECO:0000259" key="5">
    <source>
        <dbReference type="Pfam" id="PF00877"/>
    </source>
</evidence>
<dbReference type="InterPro" id="IPR027017">
    <property type="entry name" value="P60_peptidase_YkfC"/>
</dbReference>
<evidence type="ECO:0000313" key="8">
    <source>
        <dbReference type="EMBL" id="KTD36099.1"/>
    </source>
</evidence>
<dbReference type="PIRSF" id="PIRSF019015">
    <property type="entry name" value="P60_peptidase_YkfC"/>
    <property type="match status" value="1"/>
</dbReference>
<dbReference type="InterPro" id="IPR000064">
    <property type="entry name" value="NLP_P60_dom"/>
</dbReference>
<dbReference type="SUPFAM" id="SSF54001">
    <property type="entry name" value="Cysteine proteinases"/>
    <property type="match status" value="1"/>
</dbReference>
<dbReference type="OrthoDB" id="9808890at2"/>
<feature type="domain" description="NlpC/P60" evidence="5">
    <location>
        <begin position="327"/>
        <end position="422"/>
    </location>
</feature>
<protein>
    <submittedName>
        <fullName evidence="8">Putative endopeptidase p60</fullName>
        <ecNumber evidence="8">3.4.-.-</ecNumber>
    </submittedName>
</protein>
<keyword evidence="3 8" id="KW-0378">Hydrolase</keyword>
<dbReference type="PATRIC" id="fig|45070.6.peg.1145"/>
<dbReference type="Pfam" id="PF12913">
    <property type="entry name" value="SH3_6"/>
    <property type="match status" value="1"/>
</dbReference>
<evidence type="ECO:0000256" key="1">
    <source>
        <dbReference type="ARBA" id="ARBA00007074"/>
    </source>
</evidence>
<dbReference type="GO" id="GO:0008234">
    <property type="term" value="F:cysteine-type peptidase activity"/>
    <property type="evidence" value="ECO:0007669"/>
    <property type="project" value="UniProtKB-KW"/>
</dbReference>
<dbReference type="Pfam" id="PF00877">
    <property type="entry name" value="NLPC_P60"/>
    <property type="match status" value="1"/>
</dbReference>
<keyword evidence="4" id="KW-0788">Thiol protease</keyword>
<evidence type="ECO:0000259" key="6">
    <source>
        <dbReference type="Pfam" id="PF12913"/>
    </source>
</evidence>
<dbReference type="InterPro" id="IPR026864">
    <property type="entry name" value="SH3b2-type_SH3"/>
</dbReference>
<comment type="caution">
    <text evidence="8">The sequence shown here is derived from an EMBL/GenBank/DDBJ whole genome shotgun (WGS) entry which is preliminary data.</text>
</comment>
<reference evidence="8 9" key="1">
    <citation type="submission" date="2015-11" db="EMBL/GenBank/DDBJ databases">
        <title>Genomic analysis of 38 Legionella species identifies large and diverse effector repertoires.</title>
        <authorList>
            <person name="Burstein D."/>
            <person name="Amaro F."/>
            <person name="Zusman T."/>
            <person name="Lifshitz Z."/>
            <person name="Cohen O."/>
            <person name="Gilbert J.A."/>
            <person name="Pupko T."/>
            <person name="Shuman H.A."/>
            <person name="Segal G."/>
        </authorList>
    </citation>
    <scope>NUCLEOTIDE SEQUENCE [LARGE SCALE GENOMIC DNA]</scope>
    <source>
        <strain evidence="8 9">ATCC 49506</strain>
    </source>
</reference>
<organism evidence="8 9">
    <name type="scientific">Legionella nautarum</name>
    <dbReference type="NCBI Taxonomy" id="45070"/>
    <lineage>
        <taxon>Bacteria</taxon>
        <taxon>Pseudomonadati</taxon>
        <taxon>Pseudomonadota</taxon>
        <taxon>Gammaproteobacteria</taxon>
        <taxon>Legionellales</taxon>
        <taxon>Legionellaceae</taxon>
        <taxon>Legionella</taxon>
    </lineage>
</organism>
<name>A0A0W0WUU5_9GAMM</name>
<dbReference type="GO" id="GO:0006508">
    <property type="term" value="P:proteolysis"/>
    <property type="evidence" value="ECO:0007669"/>
    <property type="project" value="UniProtKB-KW"/>
</dbReference>
<evidence type="ECO:0000259" key="7">
    <source>
        <dbReference type="Pfam" id="PF12914"/>
    </source>
</evidence>
<dbReference type="Gene3D" id="3.90.1720.10">
    <property type="entry name" value="endopeptidase domain like (from Nostoc punctiforme)"/>
    <property type="match status" value="1"/>
</dbReference>
<dbReference type="EMBL" id="LNYO01000013">
    <property type="protein sequence ID" value="KTD36099.1"/>
    <property type="molecule type" value="Genomic_DNA"/>
</dbReference>
<feature type="domain" description="SH3b2-type SH3" evidence="7">
    <location>
        <begin position="229"/>
        <end position="277"/>
    </location>
</feature>
<dbReference type="STRING" id="45070.Lnau_1083"/>
<dbReference type="Pfam" id="PF12914">
    <property type="entry name" value="SH3_7"/>
    <property type="match status" value="1"/>
</dbReference>
<comment type="similarity">
    <text evidence="1">Belongs to the peptidase C40 family.</text>
</comment>
<evidence type="ECO:0000256" key="2">
    <source>
        <dbReference type="ARBA" id="ARBA00022670"/>
    </source>
</evidence>
<evidence type="ECO:0000256" key="3">
    <source>
        <dbReference type="ARBA" id="ARBA00022801"/>
    </source>
</evidence>
<keyword evidence="9" id="KW-1185">Reference proteome</keyword>
<dbReference type="RefSeq" id="WP_058504123.1">
    <property type="nucleotide sequence ID" value="NZ_CAAAIF010000001.1"/>
</dbReference>
<proteinExistence type="inferred from homology"/>
<dbReference type="InterPro" id="IPR038765">
    <property type="entry name" value="Papain-like_cys_pep_sf"/>
</dbReference>
<accession>A0A0W0WUU5</accession>
<dbReference type="InterPro" id="IPR039439">
    <property type="entry name" value="SH3b1_dom"/>
</dbReference>
<dbReference type="AlphaFoldDB" id="A0A0W0WUU5"/>
<gene>
    <name evidence="8" type="primary">iap</name>
    <name evidence="8" type="ORF">Lnau_1083</name>
</gene>
<evidence type="ECO:0000313" key="9">
    <source>
        <dbReference type="Proteomes" id="UP000054725"/>
    </source>
</evidence>
<dbReference type="EC" id="3.4.-.-" evidence="8"/>
<evidence type="ECO:0000256" key="4">
    <source>
        <dbReference type="ARBA" id="ARBA00022807"/>
    </source>
</evidence>